<keyword evidence="1" id="KW-1133">Transmembrane helix</keyword>
<sequence length="272" mass="31993">MIKFFRHIRQNLLIEGKTSKYFKYAIGEIVLVVIGILIALQINNWNEQRKAESTTFIYVENLIEDIKKDTLMYADQINAATLKYQYCKDIYNVIYEGQKTKDTAKFIISLQSAGRLIVPTTTDNTYQDLLNTGNLKLIKDKQSIEAIRDYYSNPLYWWYQDYKDQLVNGYLPVVVDAIPMYIHEQILTNEIVDEYKDFTDNALLNNHLDHYSEEDFTQIINNLKTNADFRFQLKRITRSHLVQIKILGLSSKSANSLLKTLEKWKNENNKYN</sequence>
<dbReference type="EMBL" id="JBHSGP010000004">
    <property type="protein sequence ID" value="MFC4720851.1"/>
    <property type="molecule type" value="Genomic_DNA"/>
</dbReference>
<gene>
    <name evidence="2" type="ORF">ACFO5O_00850</name>
</gene>
<comment type="caution">
    <text evidence="2">The sequence shown here is derived from an EMBL/GenBank/DDBJ whole genome shotgun (WGS) entry which is preliminary data.</text>
</comment>
<reference evidence="3" key="1">
    <citation type="journal article" date="2019" name="Int. J. Syst. Evol. Microbiol.">
        <title>The Global Catalogue of Microorganisms (GCM) 10K type strain sequencing project: providing services to taxonomists for standard genome sequencing and annotation.</title>
        <authorList>
            <consortium name="The Broad Institute Genomics Platform"/>
            <consortium name="The Broad Institute Genome Sequencing Center for Infectious Disease"/>
            <person name="Wu L."/>
            <person name="Ma J."/>
        </authorList>
    </citation>
    <scope>NUCLEOTIDE SEQUENCE [LARGE SCALE GENOMIC DNA]</scope>
    <source>
        <strain evidence="3">CCUG 63682</strain>
    </source>
</reference>
<name>A0ABV9N097_9FLAO</name>
<organism evidence="2 3">
    <name type="scientific">Geojedonia litorea</name>
    <dbReference type="NCBI Taxonomy" id="1268269"/>
    <lineage>
        <taxon>Bacteria</taxon>
        <taxon>Pseudomonadati</taxon>
        <taxon>Bacteroidota</taxon>
        <taxon>Flavobacteriia</taxon>
        <taxon>Flavobacteriales</taxon>
        <taxon>Flavobacteriaceae</taxon>
        <taxon>Geojedonia</taxon>
    </lineage>
</organism>
<evidence type="ECO:0000313" key="3">
    <source>
        <dbReference type="Proteomes" id="UP001595953"/>
    </source>
</evidence>
<dbReference type="RefSeq" id="WP_387960008.1">
    <property type="nucleotide sequence ID" value="NZ_JBHSGP010000004.1"/>
</dbReference>
<dbReference type="Pfam" id="PF19578">
    <property type="entry name" value="DUF6090"/>
    <property type="match status" value="1"/>
</dbReference>
<dbReference type="InterPro" id="IPR045749">
    <property type="entry name" value="DUF6090"/>
</dbReference>
<keyword evidence="1" id="KW-0812">Transmembrane</keyword>
<feature type="transmembrane region" description="Helical" evidence="1">
    <location>
        <begin position="21"/>
        <end position="40"/>
    </location>
</feature>
<evidence type="ECO:0000313" key="2">
    <source>
        <dbReference type="EMBL" id="MFC4720851.1"/>
    </source>
</evidence>
<keyword evidence="3" id="KW-1185">Reference proteome</keyword>
<keyword evidence="1" id="KW-0472">Membrane</keyword>
<accession>A0ABV9N097</accession>
<protein>
    <submittedName>
        <fullName evidence="2">DUF6090 family protein</fullName>
    </submittedName>
</protein>
<dbReference type="Proteomes" id="UP001595953">
    <property type="component" value="Unassembled WGS sequence"/>
</dbReference>
<evidence type="ECO:0000256" key="1">
    <source>
        <dbReference type="SAM" id="Phobius"/>
    </source>
</evidence>
<proteinExistence type="predicted"/>